<dbReference type="PANTHER" id="PTHR43537">
    <property type="entry name" value="TRANSCRIPTIONAL REGULATOR, GNTR FAMILY"/>
    <property type="match status" value="1"/>
</dbReference>
<evidence type="ECO:0000256" key="2">
    <source>
        <dbReference type="ARBA" id="ARBA00023125"/>
    </source>
</evidence>
<dbReference type="SMART" id="SM00345">
    <property type="entry name" value="HTH_GNTR"/>
    <property type="match status" value="1"/>
</dbReference>
<dbReference type="Proteomes" id="UP000639859">
    <property type="component" value="Unassembled WGS sequence"/>
</dbReference>
<keyword evidence="1" id="KW-0805">Transcription regulation</keyword>
<dbReference type="PROSITE" id="PS50949">
    <property type="entry name" value="HTH_GNTR"/>
    <property type="match status" value="1"/>
</dbReference>
<evidence type="ECO:0000256" key="3">
    <source>
        <dbReference type="ARBA" id="ARBA00023163"/>
    </source>
</evidence>
<keyword evidence="6" id="KW-1185">Reference proteome</keyword>
<evidence type="ECO:0000259" key="4">
    <source>
        <dbReference type="PROSITE" id="PS50949"/>
    </source>
</evidence>
<feature type="domain" description="HTH gntR-type" evidence="4">
    <location>
        <begin position="10"/>
        <end position="77"/>
    </location>
</feature>
<organism evidence="5 6">
    <name type="scientific">Caulobacter hibisci</name>
    <dbReference type="NCBI Taxonomy" id="2035993"/>
    <lineage>
        <taxon>Bacteria</taxon>
        <taxon>Pseudomonadati</taxon>
        <taxon>Pseudomonadota</taxon>
        <taxon>Alphaproteobacteria</taxon>
        <taxon>Caulobacterales</taxon>
        <taxon>Caulobacteraceae</taxon>
        <taxon>Caulobacter</taxon>
    </lineage>
</organism>
<evidence type="ECO:0000256" key="1">
    <source>
        <dbReference type="ARBA" id="ARBA00023015"/>
    </source>
</evidence>
<comment type="caution">
    <text evidence="5">The sequence shown here is derived from an EMBL/GenBank/DDBJ whole genome shotgun (WGS) entry which is preliminary data.</text>
</comment>
<sequence>MPLNSPVHGKDPFTAALDSLRQALRDGRFALGEPLTITALAHDLRLSATPIREALSRLAGEGLIEDRRGRGYFTRRLDVADLTELYGLRRLYLVEALHARPASAALSPPGEVDALTPAERAAQILDWVAASAGNRSLFEVYRRVCDRLAPAIEVEALLLEGDRELAALETATAAGPAAMVETLNQIHLRRRDLAPEIIRAMRARANISTL</sequence>
<gene>
    <name evidence="5" type="ORF">I4Q42_16000</name>
</gene>
<dbReference type="Pfam" id="PF00392">
    <property type="entry name" value="GntR"/>
    <property type="match status" value="1"/>
</dbReference>
<dbReference type="InterPro" id="IPR000524">
    <property type="entry name" value="Tscrpt_reg_HTH_GntR"/>
</dbReference>
<name>A0ABS0SZW2_9CAUL</name>
<evidence type="ECO:0000313" key="6">
    <source>
        <dbReference type="Proteomes" id="UP000639859"/>
    </source>
</evidence>
<dbReference type="RefSeq" id="WP_198577082.1">
    <property type="nucleotide sequence ID" value="NZ_JADWOX010000011.1"/>
</dbReference>
<proteinExistence type="predicted"/>
<evidence type="ECO:0000313" key="5">
    <source>
        <dbReference type="EMBL" id="MBI1685173.1"/>
    </source>
</evidence>
<protein>
    <submittedName>
        <fullName evidence="5">GntR family transcriptional regulator</fullName>
    </submittedName>
</protein>
<keyword evidence="2" id="KW-0238">DNA-binding</keyword>
<dbReference type="InterPro" id="IPR036388">
    <property type="entry name" value="WH-like_DNA-bd_sf"/>
</dbReference>
<dbReference type="InterPro" id="IPR036390">
    <property type="entry name" value="WH_DNA-bd_sf"/>
</dbReference>
<accession>A0ABS0SZW2</accession>
<dbReference type="EMBL" id="JADWOX010000011">
    <property type="protein sequence ID" value="MBI1685173.1"/>
    <property type="molecule type" value="Genomic_DNA"/>
</dbReference>
<dbReference type="PANTHER" id="PTHR43537:SF5">
    <property type="entry name" value="UXU OPERON TRANSCRIPTIONAL REGULATOR"/>
    <property type="match status" value="1"/>
</dbReference>
<dbReference type="Gene3D" id="1.10.10.10">
    <property type="entry name" value="Winged helix-like DNA-binding domain superfamily/Winged helix DNA-binding domain"/>
    <property type="match status" value="1"/>
</dbReference>
<dbReference type="SUPFAM" id="SSF46785">
    <property type="entry name" value="Winged helix' DNA-binding domain"/>
    <property type="match status" value="1"/>
</dbReference>
<reference evidence="5 6" key="1">
    <citation type="submission" date="2020-11" db="EMBL/GenBank/DDBJ databases">
        <title>genome sequence of strain KACC 18849.</title>
        <authorList>
            <person name="Gao J."/>
            <person name="Zhang X."/>
        </authorList>
    </citation>
    <scope>NUCLEOTIDE SEQUENCE [LARGE SCALE GENOMIC DNA]</scope>
    <source>
        <strain evidence="5 6">KACC 18849</strain>
    </source>
</reference>
<keyword evidence="3" id="KW-0804">Transcription</keyword>